<dbReference type="AlphaFoldDB" id="A0A3N4HHR1"/>
<organism evidence="3 4">
    <name type="scientific">Ascobolus immersus RN42</name>
    <dbReference type="NCBI Taxonomy" id="1160509"/>
    <lineage>
        <taxon>Eukaryota</taxon>
        <taxon>Fungi</taxon>
        <taxon>Dikarya</taxon>
        <taxon>Ascomycota</taxon>
        <taxon>Pezizomycotina</taxon>
        <taxon>Pezizomycetes</taxon>
        <taxon>Pezizales</taxon>
        <taxon>Ascobolaceae</taxon>
        <taxon>Ascobolus</taxon>
    </lineage>
</organism>
<feature type="compositionally biased region" description="Low complexity" evidence="2">
    <location>
        <begin position="241"/>
        <end position="259"/>
    </location>
</feature>
<evidence type="ECO:0000313" key="3">
    <source>
        <dbReference type="EMBL" id="RPA73532.1"/>
    </source>
</evidence>
<gene>
    <name evidence="3" type="ORF">BJ508DRAFT_381031</name>
</gene>
<dbReference type="EMBL" id="ML119818">
    <property type="protein sequence ID" value="RPA73532.1"/>
    <property type="molecule type" value="Genomic_DNA"/>
</dbReference>
<evidence type="ECO:0000256" key="2">
    <source>
        <dbReference type="SAM" id="MobiDB-lite"/>
    </source>
</evidence>
<keyword evidence="4" id="KW-1185">Reference proteome</keyword>
<dbReference type="Proteomes" id="UP000275078">
    <property type="component" value="Unassembled WGS sequence"/>
</dbReference>
<keyword evidence="1" id="KW-0175">Coiled coil</keyword>
<accession>A0A3N4HHR1</accession>
<feature type="region of interest" description="Disordered" evidence="2">
    <location>
        <begin position="233"/>
        <end position="259"/>
    </location>
</feature>
<protein>
    <submittedName>
        <fullName evidence="3">Uncharacterized protein</fullName>
    </submittedName>
</protein>
<feature type="compositionally biased region" description="Low complexity" evidence="2">
    <location>
        <begin position="28"/>
        <end position="49"/>
    </location>
</feature>
<sequence length="259" mass="29564">MDCNMSNIQQASDPDTENSQSHRQEDPLSQTQLYPSQQQQQQQQQPNQQDKLHQKSLQSPNLVVPPGHSQFSSLCLPQDPPSYLQHPQHPQAPPHPSEFQHPSVPQHPPPWGASSSQTPPDFHQLLESIKLVVRKDLEEVPLGTPEEREAILKGVDELVEKRAQAKLEEYQQKKLEQIQLSKEMDMIEEASEDIIKRQAELDRKKAELRKEQDELNRCISRFYRQFQEFKKKVGPIEDSDSPSSSRPSSQASSRSVGSA</sequence>
<evidence type="ECO:0000256" key="1">
    <source>
        <dbReference type="SAM" id="Coils"/>
    </source>
</evidence>
<proteinExistence type="predicted"/>
<feature type="coiled-coil region" evidence="1">
    <location>
        <begin position="160"/>
        <end position="221"/>
    </location>
</feature>
<name>A0A3N4HHR1_ASCIM</name>
<feature type="compositionally biased region" description="Polar residues" evidence="2">
    <location>
        <begin position="1"/>
        <end position="19"/>
    </location>
</feature>
<feature type="region of interest" description="Disordered" evidence="2">
    <location>
        <begin position="1"/>
        <end position="121"/>
    </location>
</feature>
<reference evidence="3 4" key="1">
    <citation type="journal article" date="2018" name="Nat. Ecol. Evol.">
        <title>Pezizomycetes genomes reveal the molecular basis of ectomycorrhizal truffle lifestyle.</title>
        <authorList>
            <person name="Murat C."/>
            <person name="Payen T."/>
            <person name="Noel B."/>
            <person name="Kuo A."/>
            <person name="Morin E."/>
            <person name="Chen J."/>
            <person name="Kohler A."/>
            <person name="Krizsan K."/>
            <person name="Balestrini R."/>
            <person name="Da Silva C."/>
            <person name="Montanini B."/>
            <person name="Hainaut M."/>
            <person name="Levati E."/>
            <person name="Barry K.W."/>
            <person name="Belfiori B."/>
            <person name="Cichocki N."/>
            <person name="Clum A."/>
            <person name="Dockter R.B."/>
            <person name="Fauchery L."/>
            <person name="Guy J."/>
            <person name="Iotti M."/>
            <person name="Le Tacon F."/>
            <person name="Lindquist E.A."/>
            <person name="Lipzen A."/>
            <person name="Malagnac F."/>
            <person name="Mello A."/>
            <person name="Molinier V."/>
            <person name="Miyauchi S."/>
            <person name="Poulain J."/>
            <person name="Riccioni C."/>
            <person name="Rubini A."/>
            <person name="Sitrit Y."/>
            <person name="Splivallo R."/>
            <person name="Traeger S."/>
            <person name="Wang M."/>
            <person name="Zifcakova L."/>
            <person name="Wipf D."/>
            <person name="Zambonelli A."/>
            <person name="Paolocci F."/>
            <person name="Nowrousian M."/>
            <person name="Ottonello S."/>
            <person name="Baldrian P."/>
            <person name="Spatafora J.W."/>
            <person name="Henrissat B."/>
            <person name="Nagy L.G."/>
            <person name="Aury J.M."/>
            <person name="Wincker P."/>
            <person name="Grigoriev I.V."/>
            <person name="Bonfante P."/>
            <person name="Martin F.M."/>
        </authorList>
    </citation>
    <scope>NUCLEOTIDE SEQUENCE [LARGE SCALE GENOMIC DNA]</scope>
    <source>
        <strain evidence="3 4">RN42</strain>
    </source>
</reference>
<evidence type="ECO:0000313" key="4">
    <source>
        <dbReference type="Proteomes" id="UP000275078"/>
    </source>
</evidence>